<comment type="caution">
    <text evidence="5">The sequence shown here is derived from an EMBL/GenBank/DDBJ whole genome shotgun (WGS) entry which is preliminary data.</text>
</comment>
<evidence type="ECO:0000313" key="6">
    <source>
        <dbReference type="Proteomes" id="UP000283805"/>
    </source>
</evidence>
<keyword evidence="2" id="KW-0456">Lyase</keyword>
<dbReference type="Pfam" id="PF04295">
    <property type="entry name" value="GD_AH_second"/>
    <property type="match status" value="1"/>
</dbReference>
<name>A0A419W109_9EURY</name>
<protein>
    <submittedName>
        <fullName evidence="5">Altronate dehydratase large subunit</fullName>
    </submittedName>
</protein>
<feature type="domain" description="D-galactarate/Altronate dehydratase C-terminal" evidence="4">
    <location>
        <begin position="261"/>
        <end position="380"/>
    </location>
</feature>
<evidence type="ECO:0000259" key="3">
    <source>
        <dbReference type="Pfam" id="PF04295"/>
    </source>
</evidence>
<dbReference type="GO" id="GO:0019698">
    <property type="term" value="P:D-galacturonate catabolic process"/>
    <property type="evidence" value="ECO:0007669"/>
    <property type="project" value="TreeGrafter"/>
</dbReference>
<dbReference type="InterPro" id="IPR052172">
    <property type="entry name" value="UxaA_altronate/galactarate_dh"/>
</dbReference>
<reference evidence="5 6" key="1">
    <citation type="submission" date="2018-09" db="EMBL/GenBank/DDBJ databases">
        <title>Genomic Encyclopedia of Archaeal and Bacterial Type Strains, Phase II (KMG-II): from individual species to whole genera.</title>
        <authorList>
            <person name="Goeker M."/>
        </authorList>
    </citation>
    <scope>NUCLEOTIDE SEQUENCE [LARGE SCALE GENOMIC DNA]</scope>
    <source>
        <strain evidence="5 6">DSM 13151</strain>
    </source>
</reference>
<accession>A0A419W109</accession>
<dbReference type="PANTHER" id="PTHR30536:SF5">
    <property type="entry name" value="ALTRONATE DEHYDRATASE"/>
    <property type="match status" value="1"/>
</dbReference>
<dbReference type="PANTHER" id="PTHR30536">
    <property type="entry name" value="ALTRONATE/GALACTARATE DEHYDRATASE"/>
    <property type="match status" value="1"/>
</dbReference>
<dbReference type="OrthoDB" id="205785at2157"/>
<proteinExistence type="inferred from homology"/>
<dbReference type="InterPro" id="IPR048332">
    <property type="entry name" value="GD_AH_C"/>
</dbReference>
<evidence type="ECO:0000256" key="2">
    <source>
        <dbReference type="ARBA" id="ARBA00023239"/>
    </source>
</evidence>
<dbReference type="Proteomes" id="UP000283805">
    <property type="component" value="Unassembled WGS sequence"/>
</dbReference>
<evidence type="ECO:0000313" key="5">
    <source>
        <dbReference type="EMBL" id="RKD89185.1"/>
    </source>
</evidence>
<organism evidence="5 6">
    <name type="scientific">Halopiger aswanensis</name>
    <dbReference type="NCBI Taxonomy" id="148449"/>
    <lineage>
        <taxon>Archaea</taxon>
        <taxon>Methanobacteriati</taxon>
        <taxon>Methanobacteriota</taxon>
        <taxon>Stenosarchaea group</taxon>
        <taxon>Halobacteria</taxon>
        <taxon>Halobacteriales</taxon>
        <taxon>Natrialbaceae</taxon>
        <taxon>Halopiger</taxon>
    </lineage>
</organism>
<sequence>MSAPDTDAGTVDDGTEPLDESIEAFRRVTSEVGVRNRILVVPSVICSHIVADRIAQATDNAVSTPHDHGCAQIGADHEQTERTLLNLAQNPNIAGATVVGLGCEHLQSGPFAERIADAGVPVRETAIQNAGGSDACIEEGKKATTELAADAAEADRTDATLSDLTVGVVSSDLAPTTREIADPLVGEAVDTLLEAGARVLVTGTERLVSSADAAADRAETDTVGDELRDTIERTADQPGNVRGIARRATELPFRSVVGAWGSGTVSEVVPYGCRPSVTDGLVVVDSPSRFEEATTALAAAGASIVIHVTAEGVPTGHPVVPVCKVTGDGETADALEDDIDIDARSATPDELLAELHRVAGGKPTAAEQHGLTKFAINRVGPSM</sequence>
<dbReference type="AlphaFoldDB" id="A0A419W109"/>
<comment type="similarity">
    <text evidence="1">Belongs to the UxaA family.</text>
</comment>
<dbReference type="EMBL" id="RAPO01000004">
    <property type="protein sequence ID" value="RKD89185.1"/>
    <property type="molecule type" value="Genomic_DNA"/>
</dbReference>
<dbReference type="InterPro" id="IPR007392">
    <property type="entry name" value="GD_AH_second"/>
</dbReference>
<dbReference type="Pfam" id="PF20629">
    <property type="entry name" value="GD_AH_C"/>
    <property type="match status" value="1"/>
</dbReference>
<dbReference type="GO" id="GO:0016829">
    <property type="term" value="F:lyase activity"/>
    <property type="evidence" value="ECO:0007669"/>
    <property type="project" value="UniProtKB-KW"/>
</dbReference>
<feature type="domain" description="D-galactarate/Altronate dehydratase second" evidence="3">
    <location>
        <begin position="25"/>
        <end position="151"/>
    </location>
</feature>
<gene>
    <name evidence="5" type="ORF">ATJ93_4012</name>
</gene>
<evidence type="ECO:0000256" key="1">
    <source>
        <dbReference type="ARBA" id="ARBA00010986"/>
    </source>
</evidence>
<keyword evidence="6" id="KW-1185">Reference proteome</keyword>
<evidence type="ECO:0000259" key="4">
    <source>
        <dbReference type="Pfam" id="PF20629"/>
    </source>
</evidence>
<dbReference type="RefSeq" id="WP_120246332.1">
    <property type="nucleotide sequence ID" value="NZ_RAPO01000004.1"/>
</dbReference>